<gene>
    <name evidence="2" type="primary">ybaK</name>
    <name evidence="2" type="ORF">AN619_06250</name>
</gene>
<dbReference type="RefSeq" id="WP_198153222.1">
    <property type="nucleotide sequence ID" value="NZ_LOEE01000019.1"/>
</dbReference>
<keyword evidence="3" id="KW-1185">Reference proteome</keyword>
<comment type="caution">
    <text evidence="2">The sequence shown here is derived from an EMBL/GenBank/DDBJ whole genome shotgun (WGS) entry which is preliminary data.</text>
</comment>
<sequence>MGNFEEKLIQYMCHHHIAAKHLTFQESCHSVEEAARAANALPEDLVKNICLIDEHDNLIVAIVKGEDKVDPAKISKLLNIKKPRTAKPEEILEKTGYICGGVPSFGYAAVYLIDAMVMEKDIVYSGGGSQNSLVKISPQELLRANGGKVADIRK</sequence>
<accession>A0A140L971</accession>
<evidence type="ECO:0000313" key="3">
    <source>
        <dbReference type="Proteomes" id="UP000070456"/>
    </source>
</evidence>
<dbReference type="GO" id="GO:0002161">
    <property type="term" value="F:aminoacyl-tRNA deacylase activity"/>
    <property type="evidence" value="ECO:0007669"/>
    <property type="project" value="InterPro"/>
</dbReference>
<dbReference type="Proteomes" id="UP000070456">
    <property type="component" value="Unassembled WGS sequence"/>
</dbReference>
<evidence type="ECO:0000259" key="1">
    <source>
        <dbReference type="Pfam" id="PF04073"/>
    </source>
</evidence>
<proteinExistence type="predicted"/>
<dbReference type="InterPro" id="IPR036754">
    <property type="entry name" value="YbaK/aa-tRNA-synt-asso_dom_sf"/>
</dbReference>
<dbReference type="STRING" id="520762.AN619_06250"/>
<reference evidence="2 3" key="1">
    <citation type="submission" date="2015-12" db="EMBL/GenBank/DDBJ databases">
        <title>Draft genome sequence of the thermoanaerobe Thermotalea metallivorans, an isolate from the runoff channel of the Great Artesian Basin, Australia.</title>
        <authorList>
            <person name="Patel B.K."/>
        </authorList>
    </citation>
    <scope>NUCLEOTIDE SEQUENCE [LARGE SCALE GENOMIC DNA]</scope>
    <source>
        <strain evidence="2 3">B2-1</strain>
    </source>
</reference>
<dbReference type="InterPro" id="IPR007214">
    <property type="entry name" value="YbaK/aa-tRNA-synth-assoc-dom"/>
</dbReference>
<name>A0A140L971_9FIRM</name>
<dbReference type="PANTHER" id="PTHR30411">
    <property type="entry name" value="CYTOPLASMIC PROTEIN"/>
    <property type="match status" value="1"/>
</dbReference>
<dbReference type="Gene3D" id="3.90.960.10">
    <property type="entry name" value="YbaK/aminoacyl-tRNA synthetase-associated domain"/>
    <property type="match status" value="1"/>
</dbReference>
<keyword evidence="2" id="KW-0456">Lyase</keyword>
<dbReference type="EMBL" id="LOEE01000019">
    <property type="protein sequence ID" value="KXG77096.1"/>
    <property type="molecule type" value="Genomic_DNA"/>
</dbReference>
<evidence type="ECO:0000313" key="2">
    <source>
        <dbReference type="EMBL" id="KXG77096.1"/>
    </source>
</evidence>
<dbReference type="SUPFAM" id="SSF55826">
    <property type="entry name" value="YbaK/ProRS associated domain"/>
    <property type="match status" value="1"/>
</dbReference>
<dbReference type="GO" id="GO:0016829">
    <property type="term" value="F:lyase activity"/>
    <property type="evidence" value="ECO:0007669"/>
    <property type="project" value="UniProtKB-KW"/>
</dbReference>
<protein>
    <submittedName>
        <fullName evidence="2">Cys-tRNA(Pro)/Cys-tRNA(Cys) deacylase YbaK</fullName>
        <ecNumber evidence="2">4.2.-.-</ecNumber>
    </submittedName>
</protein>
<dbReference type="Pfam" id="PF04073">
    <property type="entry name" value="tRNA_edit"/>
    <property type="match status" value="1"/>
</dbReference>
<dbReference type="PANTHER" id="PTHR30411:SF1">
    <property type="entry name" value="CYTOPLASMIC PROTEIN"/>
    <property type="match status" value="1"/>
</dbReference>
<dbReference type="PATRIC" id="fig|520762.4.peg.702"/>
<dbReference type="EC" id="4.2.-.-" evidence="2"/>
<organism evidence="2 3">
    <name type="scientific">Thermotalea metallivorans</name>
    <dbReference type="NCBI Taxonomy" id="520762"/>
    <lineage>
        <taxon>Bacteria</taxon>
        <taxon>Bacillati</taxon>
        <taxon>Bacillota</taxon>
        <taxon>Clostridia</taxon>
        <taxon>Peptostreptococcales</taxon>
        <taxon>Thermotaleaceae</taxon>
        <taxon>Thermotalea</taxon>
    </lineage>
</organism>
<dbReference type="AlphaFoldDB" id="A0A140L971"/>
<feature type="domain" description="YbaK/aminoacyl-tRNA synthetase-associated" evidence="1">
    <location>
        <begin position="26"/>
        <end position="143"/>
    </location>
</feature>